<name>A0ABW3T702_9CAUL</name>
<feature type="region of interest" description="Disordered" evidence="2">
    <location>
        <begin position="618"/>
        <end position="642"/>
    </location>
</feature>
<dbReference type="PANTHER" id="PTHR41248:SF1">
    <property type="entry name" value="NORD PROTEIN"/>
    <property type="match status" value="1"/>
</dbReference>
<dbReference type="SMART" id="SM00327">
    <property type="entry name" value="VWA"/>
    <property type="match status" value="1"/>
</dbReference>
<dbReference type="RefSeq" id="WP_374348272.1">
    <property type="nucleotide sequence ID" value="NZ_JBHTLQ010000080.1"/>
</dbReference>
<dbReference type="InterPro" id="IPR051928">
    <property type="entry name" value="NorD/CobT"/>
</dbReference>
<evidence type="ECO:0000256" key="1">
    <source>
        <dbReference type="NCBIfam" id="TIGR01651"/>
    </source>
</evidence>
<feature type="region of interest" description="Disordered" evidence="2">
    <location>
        <begin position="208"/>
        <end position="301"/>
    </location>
</feature>
<feature type="compositionally biased region" description="Basic and acidic residues" evidence="2">
    <location>
        <begin position="292"/>
        <end position="301"/>
    </location>
</feature>
<feature type="compositionally biased region" description="Acidic residues" evidence="2">
    <location>
        <begin position="220"/>
        <end position="242"/>
    </location>
</feature>
<dbReference type="SUPFAM" id="SSF53300">
    <property type="entry name" value="vWA-like"/>
    <property type="match status" value="1"/>
</dbReference>
<dbReference type="PROSITE" id="PS50234">
    <property type="entry name" value="VWFA"/>
    <property type="match status" value="1"/>
</dbReference>
<dbReference type="Pfam" id="PF06213">
    <property type="entry name" value="CobT"/>
    <property type="match status" value="1"/>
</dbReference>
<dbReference type="InterPro" id="IPR036465">
    <property type="entry name" value="vWFA_dom_sf"/>
</dbReference>
<dbReference type="CDD" id="cd01454">
    <property type="entry name" value="vWA_norD_type"/>
    <property type="match status" value="1"/>
</dbReference>
<reference evidence="5" key="1">
    <citation type="journal article" date="2019" name="Int. J. Syst. Evol. Microbiol.">
        <title>The Global Catalogue of Microorganisms (GCM) 10K type strain sequencing project: providing services to taxonomists for standard genome sequencing and annotation.</title>
        <authorList>
            <consortium name="The Broad Institute Genomics Platform"/>
            <consortium name="The Broad Institute Genome Sequencing Center for Infectious Disease"/>
            <person name="Wu L."/>
            <person name="Ma J."/>
        </authorList>
    </citation>
    <scope>NUCLEOTIDE SEQUENCE [LARGE SCALE GENOMIC DNA]</scope>
    <source>
        <strain evidence="5">CCUG 55074</strain>
    </source>
</reference>
<keyword evidence="4" id="KW-0436">Ligase</keyword>
<dbReference type="PANTHER" id="PTHR41248">
    <property type="entry name" value="NORD PROTEIN"/>
    <property type="match status" value="1"/>
</dbReference>
<sequence length="649" mass="71045">MSKNPESPIEPFKRALANAARSLAESPDLEIVYSGEGPQLVGNRAVLPHPPRDLNPAEAARIRGLADQMALRISHHDAAAHAKGRPASAEGAPVYDALEQTRIEAIGANALGGVRENLKAVHEAAWAKRTFNPVEAAANPPVAEVLGLMVRERLTGVAPPAAAQPLVDLFKKDIESRAGADLDKLAEVIDDQKAFAKLARTILRDLSMGDDLSDAPDQPDQQEEEGEDGESETSEEGDEGEGEGQTPQQSSMDENEATHSESEDADSQMMQAEDDPNAEDTDEPPEMGEGEQPARPEMKGDAKVPTYKVFSTAHDEVVAAEELCDPEELTRLRAYLDQQLASLSSVVSRLANKLQRKLMAQQNRTWSFDLEEGILDTARLTRVITDPTASLAFKEEDDTEFRDTVVTILIDNSGSMRGRPIMVAAVCADILARTLERCGVKTEILGFTTRAWKGGSSREDWLKAGKPAQPGRLNDLRHIIYKAADAPWRRARRNLGLMMREGLLKENIDGEALMWAHQRMLGRPEARRILMVISDGAPVDDSTLSVNSGHYLERHLRDVIAEIEGKSPVQLIAIGIGHDVTRYYRRAVTIVDVEQLAGAIVDQLAELFDEEIRKVTRKSASILPPPPSTQGPQGPARRSTFKEVRRAVA</sequence>
<comment type="caution">
    <text evidence="4">The sequence shown here is derived from an EMBL/GenBank/DDBJ whole genome shotgun (WGS) entry which is preliminary data.</text>
</comment>
<evidence type="ECO:0000313" key="5">
    <source>
        <dbReference type="Proteomes" id="UP001597216"/>
    </source>
</evidence>
<dbReference type="EMBL" id="JBHTLQ010000080">
    <property type="protein sequence ID" value="MFD1192803.1"/>
    <property type="molecule type" value="Genomic_DNA"/>
</dbReference>
<dbReference type="GO" id="GO:0051116">
    <property type="term" value="F:cobaltochelatase activity"/>
    <property type="evidence" value="ECO:0007669"/>
    <property type="project" value="UniProtKB-EC"/>
</dbReference>
<dbReference type="PIRSF" id="PIRSF031715">
    <property type="entry name" value="Cob_chel_CobT"/>
    <property type="match status" value="1"/>
</dbReference>
<keyword evidence="5" id="KW-1185">Reference proteome</keyword>
<gene>
    <name evidence="4" type="primary">cobT</name>
    <name evidence="4" type="ORF">ACFQ27_19600</name>
</gene>
<dbReference type="NCBIfam" id="TIGR01651">
    <property type="entry name" value="CobT"/>
    <property type="match status" value="1"/>
</dbReference>
<evidence type="ECO:0000259" key="3">
    <source>
        <dbReference type="PROSITE" id="PS50234"/>
    </source>
</evidence>
<feature type="domain" description="VWFA" evidence="3">
    <location>
        <begin position="405"/>
        <end position="598"/>
    </location>
</feature>
<dbReference type="Gene3D" id="3.40.50.410">
    <property type="entry name" value="von Willebrand factor, type A domain"/>
    <property type="match status" value="1"/>
</dbReference>
<dbReference type="InterPro" id="IPR025861">
    <property type="entry name" value="CobT_VWA_dom"/>
</dbReference>
<proteinExistence type="predicted"/>
<feature type="compositionally biased region" description="Acidic residues" evidence="2">
    <location>
        <begin position="272"/>
        <end position="289"/>
    </location>
</feature>
<dbReference type="InterPro" id="IPR002035">
    <property type="entry name" value="VWF_A"/>
</dbReference>
<dbReference type="InterPro" id="IPR006538">
    <property type="entry name" value="CobT"/>
</dbReference>
<dbReference type="EC" id="6.6.1.2" evidence="1"/>
<protein>
    <recommendedName>
        <fullName evidence="1">Cobaltochelatase subunit CobT</fullName>
        <ecNumber evidence="1">6.6.1.2</ecNumber>
    </recommendedName>
</protein>
<evidence type="ECO:0000313" key="4">
    <source>
        <dbReference type="EMBL" id="MFD1192803.1"/>
    </source>
</evidence>
<dbReference type="Proteomes" id="UP001597216">
    <property type="component" value="Unassembled WGS sequence"/>
</dbReference>
<evidence type="ECO:0000256" key="2">
    <source>
        <dbReference type="SAM" id="MobiDB-lite"/>
    </source>
</evidence>
<accession>A0ABW3T702</accession>
<dbReference type="Pfam" id="PF11775">
    <property type="entry name" value="CobT_C"/>
    <property type="match status" value="1"/>
</dbReference>
<organism evidence="4 5">
    <name type="scientific">Phenylobacterium conjunctum</name>
    <dbReference type="NCBI Taxonomy" id="1298959"/>
    <lineage>
        <taxon>Bacteria</taxon>
        <taxon>Pseudomonadati</taxon>
        <taxon>Pseudomonadota</taxon>
        <taxon>Alphaproteobacteria</taxon>
        <taxon>Caulobacterales</taxon>
        <taxon>Caulobacteraceae</taxon>
        <taxon>Phenylobacterium</taxon>
    </lineage>
</organism>